<name>A0AAD6HDH3_9EURO</name>
<dbReference type="PROSITE" id="PS00086">
    <property type="entry name" value="CYTOCHROME_P450"/>
    <property type="match status" value="1"/>
</dbReference>
<dbReference type="InterPro" id="IPR001128">
    <property type="entry name" value="Cyt_P450"/>
</dbReference>
<gene>
    <name evidence="7" type="ORF">N7493_010729</name>
</gene>
<keyword evidence="5 6" id="KW-0349">Heme</keyword>
<dbReference type="Proteomes" id="UP001215712">
    <property type="component" value="Unassembled WGS sequence"/>
</dbReference>
<sequence length="445" mass="49753">MGVLGIPVILSTLATILVGGHIVHWVWTTIYNVYYHPLARFPGPKLAAISNGPYCVWFMSGRQPYKLLELHLKYGPVVRTAPNELSFNTAQSWKDIYGFRQGRQAFMKSEFYDGSSFADRVRSIINERDPTEHGIMRRYLAHAFSDHSLSEQEPLIARTIDQFIDQIGVKGAEGLDLGKGFEMMTFDIIGDLAFGETFGGVETFEPHPWISITLGAMTQGALADMFKRFPTAATVINFLFPSKIRKLTEETRQNEDMAISLVERRIQGQTNRKDFLTRILEQRDPKQVSDLQLAAHSSDFVVAGSDTTATALSCIMYYLLRNPAVLAQLQQECRGAFESYEAITASSTLPLKYLQAVILEGMRIYPPLPFALPRVVPRGGDTVDGHFLPEGTIVSTNPLASTMDPANFEQPYAFKPERWLDTNEANILEASQPFSLGPRGCIGRQ</sequence>
<evidence type="ECO:0000256" key="2">
    <source>
        <dbReference type="ARBA" id="ARBA00022723"/>
    </source>
</evidence>
<dbReference type="PANTHER" id="PTHR24305:SF161">
    <property type="entry name" value="P450, PUTATIVE (EUROFUNG)-RELATED"/>
    <property type="match status" value="1"/>
</dbReference>
<evidence type="ECO:0000256" key="4">
    <source>
        <dbReference type="ARBA" id="ARBA00023004"/>
    </source>
</evidence>
<feature type="binding site" description="axial binding residue" evidence="5">
    <location>
        <position position="441"/>
    </location>
    <ligand>
        <name>heme</name>
        <dbReference type="ChEBI" id="CHEBI:30413"/>
    </ligand>
    <ligandPart>
        <name>Fe</name>
        <dbReference type="ChEBI" id="CHEBI:18248"/>
    </ligandPart>
</feature>
<reference evidence="7" key="1">
    <citation type="journal article" date="2023" name="IMA Fungus">
        <title>Comparative genomic study of the Penicillium genus elucidates a diverse pangenome and 15 lateral gene transfer events.</title>
        <authorList>
            <person name="Petersen C."/>
            <person name="Sorensen T."/>
            <person name="Nielsen M.R."/>
            <person name="Sondergaard T.E."/>
            <person name="Sorensen J.L."/>
            <person name="Fitzpatrick D.A."/>
            <person name="Frisvad J.C."/>
            <person name="Nielsen K.L."/>
        </authorList>
    </citation>
    <scope>NUCLEOTIDE SEQUENCE</scope>
    <source>
        <strain evidence="7">IBT 17514</strain>
    </source>
</reference>
<keyword evidence="8" id="KW-1185">Reference proteome</keyword>
<dbReference type="GO" id="GO:0020037">
    <property type="term" value="F:heme binding"/>
    <property type="evidence" value="ECO:0007669"/>
    <property type="project" value="InterPro"/>
</dbReference>
<dbReference type="PRINTS" id="PR00463">
    <property type="entry name" value="EP450I"/>
</dbReference>
<dbReference type="InterPro" id="IPR002401">
    <property type="entry name" value="Cyt_P450_E_grp-I"/>
</dbReference>
<evidence type="ECO:0000256" key="1">
    <source>
        <dbReference type="ARBA" id="ARBA00001971"/>
    </source>
</evidence>
<protein>
    <submittedName>
        <fullName evidence="7">Short-chain dehydrogenase/reductase SDR</fullName>
    </submittedName>
</protein>
<comment type="caution">
    <text evidence="7">The sequence shown here is derived from an EMBL/GenBank/DDBJ whole genome shotgun (WGS) entry which is preliminary data.</text>
</comment>
<dbReference type="PANTHER" id="PTHR24305">
    <property type="entry name" value="CYTOCHROME P450"/>
    <property type="match status" value="1"/>
</dbReference>
<dbReference type="AlphaFoldDB" id="A0AAD6HDH3"/>
<reference evidence="7" key="2">
    <citation type="submission" date="2023-01" db="EMBL/GenBank/DDBJ databases">
        <authorList>
            <person name="Petersen C."/>
        </authorList>
    </citation>
    <scope>NUCLEOTIDE SEQUENCE</scope>
    <source>
        <strain evidence="7">IBT 17514</strain>
    </source>
</reference>
<dbReference type="InterPro" id="IPR050121">
    <property type="entry name" value="Cytochrome_P450_monoxygenase"/>
</dbReference>
<evidence type="ECO:0000256" key="6">
    <source>
        <dbReference type="RuleBase" id="RU000461"/>
    </source>
</evidence>
<dbReference type="GO" id="GO:0016705">
    <property type="term" value="F:oxidoreductase activity, acting on paired donors, with incorporation or reduction of molecular oxygen"/>
    <property type="evidence" value="ECO:0007669"/>
    <property type="project" value="InterPro"/>
</dbReference>
<keyword evidence="4 5" id="KW-0408">Iron</keyword>
<dbReference type="SUPFAM" id="SSF48264">
    <property type="entry name" value="Cytochrome P450"/>
    <property type="match status" value="1"/>
</dbReference>
<keyword evidence="6" id="KW-0503">Monooxygenase</keyword>
<evidence type="ECO:0000313" key="7">
    <source>
        <dbReference type="EMBL" id="KAJ5709395.1"/>
    </source>
</evidence>
<keyword evidence="2 5" id="KW-0479">Metal-binding</keyword>
<evidence type="ECO:0000256" key="3">
    <source>
        <dbReference type="ARBA" id="ARBA00023002"/>
    </source>
</evidence>
<dbReference type="GO" id="GO:0005506">
    <property type="term" value="F:iron ion binding"/>
    <property type="evidence" value="ECO:0007669"/>
    <property type="project" value="InterPro"/>
</dbReference>
<dbReference type="EMBL" id="JAQJAN010000019">
    <property type="protein sequence ID" value="KAJ5709395.1"/>
    <property type="molecule type" value="Genomic_DNA"/>
</dbReference>
<dbReference type="GO" id="GO:0043386">
    <property type="term" value="P:mycotoxin biosynthetic process"/>
    <property type="evidence" value="ECO:0007669"/>
    <property type="project" value="UniProtKB-ARBA"/>
</dbReference>
<evidence type="ECO:0000313" key="8">
    <source>
        <dbReference type="Proteomes" id="UP001215712"/>
    </source>
</evidence>
<organism evidence="7 8">
    <name type="scientific">Penicillium malachiteum</name>
    <dbReference type="NCBI Taxonomy" id="1324776"/>
    <lineage>
        <taxon>Eukaryota</taxon>
        <taxon>Fungi</taxon>
        <taxon>Dikarya</taxon>
        <taxon>Ascomycota</taxon>
        <taxon>Pezizomycotina</taxon>
        <taxon>Eurotiomycetes</taxon>
        <taxon>Eurotiomycetidae</taxon>
        <taxon>Eurotiales</taxon>
        <taxon>Aspergillaceae</taxon>
        <taxon>Penicillium</taxon>
    </lineage>
</organism>
<accession>A0AAD6HDH3</accession>
<dbReference type="Gene3D" id="1.10.630.10">
    <property type="entry name" value="Cytochrome P450"/>
    <property type="match status" value="1"/>
</dbReference>
<proteinExistence type="inferred from homology"/>
<dbReference type="Pfam" id="PF00067">
    <property type="entry name" value="p450"/>
    <property type="match status" value="1"/>
</dbReference>
<dbReference type="InterPro" id="IPR036396">
    <property type="entry name" value="Cyt_P450_sf"/>
</dbReference>
<comment type="cofactor">
    <cofactor evidence="1 5">
        <name>heme</name>
        <dbReference type="ChEBI" id="CHEBI:30413"/>
    </cofactor>
</comment>
<dbReference type="GO" id="GO:0004497">
    <property type="term" value="F:monooxygenase activity"/>
    <property type="evidence" value="ECO:0007669"/>
    <property type="project" value="UniProtKB-KW"/>
</dbReference>
<dbReference type="InterPro" id="IPR017972">
    <property type="entry name" value="Cyt_P450_CS"/>
</dbReference>
<keyword evidence="3 6" id="KW-0560">Oxidoreductase</keyword>
<evidence type="ECO:0000256" key="5">
    <source>
        <dbReference type="PIRSR" id="PIRSR602401-1"/>
    </source>
</evidence>
<dbReference type="PRINTS" id="PR00385">
    <property type="entry name" value="P450"/>
</dbReference>
<dbReference type="CDD" id="cd11058">
    <property type="entry name" value="CYP60B-like"/>
    <property type="match status" value="1"/>
</dbReference>
<comment type="similarity">
    <text evidence="6">Belongs to the cytochrome P450 family.</text>
</comment>